<accession>A0A5P1LW03</accession>
<dbReference type="EMBL" id="MK907227">
    <property type="protein sequence ID" value="QDJ97986.1"/>
    <property type="molecule type" value="Genomic_DNA"/>
</dbReference>
<dbReference type="Proteomes" id="UP000348063">
    <property type="component" value="Segment"/>
</dbReference>
<evidence type="ECO:0000313" key="1">
    <source>
        <dbReference type="EMBL" id="QDJ97986.1"/>
    </source>
</evidence>
<protein>
    <recommendedName>
        <fullName evidence="3">Neck protein</fullName>
    </recommendedName>
</protein>
<gene>
    <name evidence="1" type="ORF">EPENGAHN_00018</name>
</gene>
<reference evidence="1 2" key="1">
    <citation type="journal article" date="2019" name="Front. Microbiol.">
        <title>Natural Occurrence of Escherichia coli-Infecting Bacteriophages in Clinical Samples.</title>
        <authorList>
            <person name="Pacifico C."/>
            <person name="Hilbert M."/>
            <person name="Sofka D."/>
            <person name="Dinhopl N."/>
            <person name="Pap I.-J."/>
            <person name="Aspoeck C."/>
            <person name="Carrico J.A."/>
            <person name="Hilbert F."/>
        </authorList>
    </citation>
    <scope>NUCLEOTIDE SEQUENCE [LARGE SCALE GENOMIC DNA]</scope>
</reference>
<proteinExistence type="predicted"/>
<evidence type="ECO:0000313" key="2">
    <source>
        <dbReference type="Proteomes" id="UP000348063"/>
    </source>
</evidence>
<evidence type="ECO:0008006" key="3">
    <source>
        <dbReference type="Google" id="ProtNLM"/>
    </source>
</evidence>
<organism evidence="1 2">
    <name type="scientific">Escherichia phage vB_EcoS-12210III</name>
    <dbReference type="NCBI Taxonomy" id="2576501"/>
    <lineage>
        <taxon>Viruses</taxon>
        <taxon>Duplodnaviria</taxon>
        <taxon>Heunggongvirae</taxon>
        <taxon>Uroviricota</taxon>
        <taxon>Caudoviricetes</taxon>
        <taxon>Drexlerviridae</taxon>
        <taxon>Braunvirinae</taxon>
        <taxon>Veterinaerplatzvirus</taxon>
        <taxon>Veterinaerplatzvirus vv12210I</taxon>
    </lineage>
</organism>
<name>A0A5P1LW03_9CAUD</name>
<sequence length="149" mass="16342">MASFIPKANGGVIEFTRSISEWIDKVESGVDEVVAGTIIKTANGLVDQSPVDTGRFKANWQITANSPAQQSVIDYDKLGTETKRALARQARAVARAKGTKVIYITNRLDYSIHLEYGGSGQAPNGIIRIVQMRLGRYFQEAVEEAKRAL</sequence>